<keyword evidence="3" id="KW-1185">Reference proteome</keyword>
<evidence type="ECO:0000313" key="2">
    <source>
        <dbReference type="EMBL" id="AOP35315.1"/>
    </source>
</evidence>
<dbReference type="KEGG" id="laj:A0128_16570"/>
<organism evidence="2 3">
    <name type="scientific">Leptospira tipperaryensis</name>
    <dbReference type="NCBI Taxonomy" id="2564040"/>
    <lineage>
        <taxon>Bacteria</taxon>
        <taxon>Pseudomonadati</taxon>
        <taxon>Spirochaetota</taxon>
        <taxon>Spirochaetia</taxon>
        <taxon>Leptospirales</taxon>
        <taxon>Leptospiraceae</taxon>
        <taxon>Leptospira</taxon>
    </lineage>
</organism>
<evidence type="ECO:0000256" key="1">
    <source>
        <dbReference type="SAM" id="MobiDB-lite"/>
    </source>
</evidence>
<feature type="compositionally biased region" description="Basic and acidic residues" evidence="1">
    <location>
        <begin position="42"/>
        <end position="55"/>
    </location>
</feature>
<feature type="region of interest" description="Disordered" evidence="1">
    <location>
        <begin position="32"/>
        <end position="55"/>
    </location>
</feature>
<dbReference type="Proteomes" id="UP000094197">
    <property type="component" value="Chromosome 1"/>
</dbReference>
<accession>A0A1D7V0F0</accession>
<dbReference type="AlphaFoldDB" id="A0A1D7V0F0"/>
<name>A0A1D7V0F0_9LEPT</name>
<proteinExistence type="predicted"/>
<sequence>MHLFGNSWEKERRISFCPLGHSSFRLKHGTFRKKTGSSRTQVPDHKNGPLKTEKEAEFPHNFRLQSFSPSWEFLL</sequence>
<reference evidence="2 3" key="1">
    <citation type="submission" date="2016-04" db="EMBL/GenBank/DDBJ databases">
        <title>Complete genome seqeunce of Leptospira alstonii serovar Room22.</title>
        <authorList>
            <person name="Nally J.E."/>
            <person name="Bayles D.O."/>
            <person name="Hurley D."/>
            <person name="Fanning S."/>
            <person name="McMahon B.J."/>
            <person name="Arent Z."/>
        </authorList>
    </citation>
    <scope>NUCLEOTIDE SEQUENCE [LARGE SCALE GENOMIC DNA]</scope>
    <source>
        <strain evidence="2 3">GWTS #1</strain>
    </source>
</reference>
<evidence type="ECO:0000313" key="3">
    <source>
        <dbReference type="Proteomes" id="UP000094197"/>
    </source>
</evidence>
<gene>
    <name evidence="2" type="ORF">A0128_16570</name>
</gene>
<protein>
    <submittedName>
        <fullName evidence="2">Uncharacterized protein</fullName>
    </submittedName>
</protein>
<dbReference type="EMBL" id="CP015217">
    <property type="protein sequence ID" value="AOP35315.1"/>
    <property type="molecule type" value="Genomic_DNA"/>
</dbReference>